<accession>A0A8S1CKN2</accession>
<dbReference type="CDD" id="cd24078">
    <property type="entry name" value="ASKHA_NBD_NAGK_meta"/>
    <property type="match status" value="1"/>
</dbReference>
<dbReference type="PANTHER" id="PTHR12862:SF0">
    <property type="entry name" value="N-ACETYL-D-GLUCOSAMINE KINASE"/>
    <property type="match status" value="1"/>
</dbReference>
<dbReference type="Pfam" id="PF01869">
    <property type="entry name" value="BcrAD_BadFG"/>
    <property type="match status" value="1"/>
</dbReference>
<gene>
    <name evidence="6" type="ORF">CLODIP_2_CD12315</name>
</gene>
<dbReference type="Gene3D" id="3.30.420.40">
    <property type="match status" value="1"/>
</dbReference>
<proteinExistence type="inferred from homology"/>
<evidence type="ECO:0000313" key="7">
    <source>
        <dbReference type="Proteomes" id="UP000494165"/>
    </source>
</evidence>
<comment type="similarity">
    <text evidence="1">Belongs to the eukaryotic-type N-acetylglucosamine kinase family.</text>
</comment>
<dbReference type="InterPro" id="IPR002731">
    <property type="entry name" value="ATPase_BadF"/>
</dbReference>
<evidence type="ECO:0000259" key="5">
    <source>
        <dbReference type="Pfam" id="PF01869"/>
    </source>
</evidence>
<keyword evidence="7" id="KW-1185">Reference proteome</keyword>
<dbReference type="EMBL" id="CADEPI010000045">
    <property type="protein sequence ID" value="CAB3369440.1"/>
    <property type="molecule type" value="Genomic_DNA"/>
</dbReference>
<evidence type="ECO:0000256" key="3">
    <source>
        <dbReference type="ARBA" id="ARBA00014974"/>
    </source>
</evidence>
<reference evidence="6 7" key="1">
    <citation type="submission" date="2020-04" db="EMBL/GenBank/DDBJ databases">
        <authorList>
            <person name="Alioto T."/>
            <person name="Alioto T."/>
            <person name="Gomez Garrido J."/>
        </authorList>
    </citation>
    <scope>NUCLEOTIDE SEQUENCE [LARGE SCALE GENOMIC DNA]</scope>
</reference>
<dbReference type="AlphaFoldDB" id="A0A8S1CKN2"/>
<evidence type="ECO:0000256" key="2">
    <source>
        <dbReference type="ARBA" id="ARBA00012122"/>
    </source>
</evidence>
<dbReference type="Proteomes" id="UP000494165">
    <property type="component" value="Unassembled WGS sequence"/>
</dbReference>
<comment type="caution">
    <text evidence="6">The sequence shown here is derived from an EMBL/GenBank/DDBJ whole genome shotgun (WGS) entry which is preliminary data.</text>
</comment>
<evidence type="ECO:0000256" key="1">
    <source>
        <dbReference type="ARBA" id="ARBA00006198"/>
    </source>
</evidence>
<dbReference type="InterPro" id="IPR043129">
    <property type="entry name" value="ATPase_NBD"/>
</dbReference>
<dbReference type="GO" id="GO:0045127">
    <property type="term" value="F:N-acetylglucosamine kinase activity"/>
    <property type="evidence" value="ECO:0007669"/>
    <property type="project" value="UniProtKB-EC"/>
</dbReference>
<protein>
    <recommendedName>
        <fullName evidence="3">N-acetyl-D-glucosamine kinase</fullName>
        <ecNumber evidence="2">2.7.1.59</ecNumber>
    </recommendedName>
    <alternativeName>
        <fullName evidence="4">GlcNAc kinase</fullName>
    </alternativeName>
</protein>
<feature type="domain" description="ATPase BadF/BadG/BcrA/BcrD type" evidence="5">
    <location>
        <begin position="8"/>
        <end position="279"/>
    </location>
</feature>
<organism evidence="6 7">
    <name type="scientific">Cloeon dipterum</name>
    <dbReference type="NCBI Taxonomy" id="197152"/>
    <lineage>
        <taxon>Eukaryota</taxon>
        <taxon>Metazoa</taxon>
        <taxon>Ecdysozoa</taxon>
        <taxon>Arthropoda</taxon>
        <taxon>Hexapoda</taxon>
        <taxon>Insecta</taxon>
        <taxon>Pterygota</taxon>
        <taxon>Palaeoptera</taxon>
        <taxon>Ephemeroptera</taxon>
        <taxon>Pisciforma</taxon>
        <taxon>Baetidae</taxon>
        <taxon>Cloeon</taxon>
    </lineage>
</organism>
<name>A0A8S1CKN2_9INSE</name>
<dbReference type="PANTHER" id="PTHR12862">
    <property type="entry name" value="BADF TYPE ATPASE DOMAIN-CONTAINING PROTEIN"/>
    <property type="match status" value="1"/>
</dbReference>
<sequence length="370" mass="40049">MSDIIFGGIEGGATHSKIALYNGLGSKLVECAGPGTNHYLTGMVECQKRIFNMVQLAKRTAKLPEDTTLAALGLSLSGCEDDLGNAQLRDGLQEAYPNLSKVYHVCSDTVGAVATALEHGGLVIIAGTGSNTLLLNPDGSEGRCGGWGYMLGDEGSGYWISHKAIKTCFDKDDGLVDTPYSTDLVWQLIKDHFSITDRFGLLQHCYTNFEKSFFASLCKKLSLAASQGDGLSKWLFQQAGRDLARFVVAVWPQVQKQPVFQKLLEQPGGLPVVCVGSVWLSWEHLQPGFVAELAAHSEIRELTLLQLRSSAAVGATYLAARMVHADFPADYASNYQVFFNYHKEKQANGVAKMNGDTNGTHATNGHAKVQ</sequence>
<dbReference type="OrthoDB" id="311172at2759"/>
<dbReference type="EC" id="2.7.1.59" evidence="2"/>
<dbReference type="SUPFAM" id="SSF53067">
    <property type="entry name" value="Actin-like ATPase domain"/>
    <property type="match status" value="2"/>
</dbReference>
<dbReference type="InterPro" id="IPR039758">
    <property type="entry name" value="NAGK-like"/>
</dbReference>
<evidence type="ECO:0000313" key="6">
    <source>
        <dbReference type="EMBL" id="CAB3369440.1"/>
    </source>
</evidence>
<evidence type="ECO:0000256" key="4">
    <source>
        <dbReference type="ARBA" id="ARBA00031123"/>
    </source>
</evidence>